<evidence type="ECO:0000256" key="2">
    <source>
        <dbReference type="ARBA" id="ARBA00004141"/>
    </source>
</evidence>
<evidence type="ECO:0000256" key="7">
    <source>
        <dbReference type="ARBA" id="ARBA00022967"/>
    </source>
</evidence>
<dbReference type="KEGG" id="parm:PADco_1160"/>
<evidence type="ECO:0000313" key="13">
    <source>
        <dbReference type="Proteomes" id="UP000595708"/>
    </source>
</evidence>
<dbReference type="FunFam" id="1.10.287.3510:FF:000001">
    <property type="entry name" value="NADH-quinone oxidoreductase subunit K"/>
    <property type="match status" value="1"/>
</dbReference>
<dbReference type="PANTHER" id="PTHR11434:SF21">
    <property type="entry name" value="NADH DEHYDROGENASE SUBUNIT 4L-RELATED"/>
    <property type="match status" value="1"/>
</dbReference>
<name>A0A7R6VYU3_9PROT</name>
<dbReference type="HAMAP" id="MF_01456">
    <property type="entry name" value="NDH1_NuoK"/>
    <property type="match status" value="1"/>
</dbReference>
<keyword evidence="7 11" id="KW-1278">Translocase</keyword>
<feature type="transmembrane region" description="Helical" evidence="11">
    <location>
        <begin position="6"/>
        <end position="24"/>
    </location>
</feature>
<proteinExistence type="inferred from homology"/>
<evidence type="ECO:0000256" key="1">
    <source>
        <dbReference type="ARBA" id="ARBA00002378"/>
    </source>
</evidence>
<dbReference type="InterPro" id="IPR039428">
    <property type="entry name" value="NUOK/Mnh_C1-like"/>
</dbReference>
<comment type="catalytic activity">
    <reaction evidence="11">
        <text>a quinone + NADH + 5 H(+)(in) = a quinol + NAD(+) + 4 H(+)(out)</text>
        <dbReference type="Rhea" id="RHEA:57888"/>
        <dbReference type="ChEBI" id="CHEBI:15378"/>
        <dbReference type="ChEBI" id="CHEBI:24646"/>
        <dbReference type="ChEBI" id="CHEBI:57540"/>
        <dbReference type="ChEBI" id="CHEBI:57945"/>
        <dbReference type="ChEBI" id="CHEBI:132124"/>
    </reaction>
</comment>
<organism evidence="12 13">
    <name type="scientific">Candidatus Profftella armatura</name>
    <name type="common">Diaphorina cf. continua</name>
    <dbReference type="NCBI Taxonomy" id="2661583"/>
    <lineage>
        <taxon>Bacteria</taxon>
        <taxon>Pseudomonadati</taxon>
        <taxon>Pseudomonadota</taxon>
        <taxon>Betaproteobacteria</taxon>
        <taxon>Candidatus Profftella</taxon>
    </lineage>
</organism>
<keyword evidence="10 11" id="KW-0472">Membrane</keyword>
<keyword evidence="4 11" id="KW-0813">Transport</keyword>
<keyword evidence="11" id="KW-1003">Cell membrane</keyword>
<dbReference type="NCBIfam" id="NF004323">
    <property type="entry name" value="PRK05715.1-5"/>
    <property type="match status" value="1"/>
</dbReference>
<evidence type="ECO:0000256" key="6">
    <source>
        <dbReference type="ARBA" id="ARBA00022719"/>
    </source>
</evidence>
<evidence type="ECO:0000256" key="10">
    <source>
        <dbReference type="ARBA" id="ARBA00023136"/>
    </source>
</evidence>
<dbReference type="NCBIfam" id="NF004321">
    <property type="entry name" value="PRK05715.1-3"/>
    <property type="match status" value="1"/>
</dbReference>
<keyword evidence="8 11" id="KW-1133">Transmembrane helix</keyword>
<dbReference type="NCBIfam" id="NF004320">
    <property type="entry name" value="PRK05715.1-2"/>
    <property type="match status" value="1"/>
</dbReference>
<dbReference type="GO" id="GO:0005886">
    <property type="term" value="C:plasma membrane"/>
    <property type="evidence" value="ECO:0007669"/>
    <property type="project" value="UniProtKB-SubCell"/>
</dbReference>
<dbReference type="PANTHER" id="PTHR11434">
    <property type="entry name" value="NADH-UBIQUINONE OXIDOREDUCTASE SUBUNIT ND4L"/>
    <property type="match status" value="1"/>
</dbReference>
<comment type="function">
    <text evidence="1 11">NDH-1 shuttles electrons from NADH, via FMN and iron-sulfur (Fe-S) centers, to quinones in the respiratory chain. The immediate electron acceptor for the enzyme in this species is believed to be ubiquinone. Couples the redox reaction to proton translocation (for every two electrons transferred, four hydrogen ions are translocated across the cytoplasmic membrane), and thus conserves the redox energy in a proton gradient.</text>
</comment>
<dbReference type="GO" id="GO:0048038">
    <property type="term" value="F:quinone binding"/>
    <property type="evidence" value="ECO:0007669"/>
    <property type="project" value="UniProtKB-KW"/>
</dbReference>
<feature type="transmembrane region" description="Helical" evidence="11">
    <location>
        <begin position="62"/>
        <end position="86"/>
    </location>
</feature>
<dbReference type="GO" id="GO:0030964">
    <property type="term" value="C:NADH dehydrogenase complex"/>
    <property type="evidence" value="ECO:0007669"/>
    <property type="project" value="TreeGrafter"/>
</dbReference>
<evidence type="ECO:0000256" key="5">
    <source>
        <dbReference type="ARBA" id="ARBA00022692"/>
    </source>
</evidence>
<evidence type="ECO:0000313" key="12">
    <source>
        <dbReference type="EMBL" id="BCG49536.1"/>
    </source>
</evidence>
<evidence type="ECO:0000256" key="11">
    <source>
        <dbReference type="HAMAP-Rule" id="MF_01456"/>
    </source>
</evidence>
<dbReference type="EC" id="7.1.1.-" evidence="11"/>
<keyword evidence="5 11" id="KW-0812">Transmembrane</keyword>
<feature type="transmembrane region" description="Helical" evidence="11">
    <location>
        <begin position="31"/>
        <end position="50"/>
    </location>
</feature>
<dbReference type="GO" id="GO:0042773">
    <property type="term" value="P:ATP synthesis coupled electron transport"/>
    <property type="evidence" value="ECO:0007669"/>
    <property type="project" value="InterPro"/>
</dbReference>
<keyword evidence="13" id="KW-1185">Reference proteome</keyword>
<dbReference type="EMBL" id="AP023215">
    <property type="protein sequence ID" value="BCG49536.1"/>
    <property type="molecule type" value="Genomic_DNA"/>
</dbReference>
<comment type="subunit">
    <text evidence="11">NDH-1 is composed of 14 different subunits. Subunits NuoA, H, J, K, L, M, N constitute the membrane sector of the complex.</text>
</comment>
<protein>
    <recommendedName>
        <fullName evidence="11">NADH-quinone oxidoreductase subunit K</fullName>
        <ecNumber evidence="11">7.1.1.-</ecNumber>
    </recommendedName>
    <alternativeName>
        <fullName evidence="11">NADH dehydrogenase I subunit K</fullName>
    </alternativeName>
    <alternativeName>
        <fullName evidence="11">NDH-1 subunit K</fullName>
    </alternativeName>
</protein>
<evidence type="ECO:0000256" key="4">
    <source>
        <dbReference type="ARBA" id="ARBA00022448"/>
    </source>
</evidence>
<evidence type="ECO:0000256" key="8">
    <source>
        <dbReference type="ARBA" id="ARBA00022989"/>
    </source>
</evidence>
<dbReference type="InterPro" id="IPR001133">
    <property type="entry name" value="NADH_UbQ_OxRdtase_chain4L/K"/>
</dbReference>
<evidence type="ECO:0000256" key="9">
    <source>
        <dbReference type="ARBA" id="ARBA00023027"/>
    </source>
</evidence>
<comment type="similarity">
    <text evidence="3 11">Belongs to the complex I subunit 4L family.</text>
</comment>
<dbReference type="GO" id="GO:0050136">
    <property type="term" value="F:NADH dehydrogenase (quinone) (non-electrogenic) activity"/>
    <property type="evidence" value="ECO:0007669"/>
    <property type="project" value="UniProtKB-UniRule"/>
</dbReference>
<dbReference type="Pfam" id="PF00420">
    <property type="entry name" value="Oxidored_q2"/>
    <property type="match status" value="1"/>
</dbReference>
<keyword evidence="11" id="KW-0830">Ubiquinone</keyword>
<accession>A0A7R6VYU3</accession>
<evidence type="ECO:0000256" key="3">
    <source>
        <dbReference type="ARBA" id="ARBA00010519"/>
    </source>
</evidence>
<dbReference type="Proteomes" id="UP000595708">
    <property type="component" value="Chromosome"/>
</dbReference>
<reference evidence="12 13" key="1">
    <citation type="journal article" date="2020" name="Genome Biol. Evol.">
        <title>Comparative Genomics Underlines Multiple Roles of Profftella, an Obligate Symbiont of Psyllids: Providing Toxins, Vitamins, and Carotenoids.</title>
        <authorList>
            <person name="Nakabachi A."/>
            <person name="Piel J."/>
            <person name="Malenovsky I."/>
            <person name="Hirose Y."/>
        </authorList>
    </citation>
    <scope>NUCLEOTIDE SEQUENCE [LARGE SCALE GENOMIC DNA]</scope>
    <source>
        <strain evidence="12 13">Dco</strain>
    </source>
</reference>
<dbReference type="RefSeq" id="WP_201329876.1">
    <property type="nucleotide sequence ID" value="NZ_AP023215.1"/>
</dbReference>
<gene>
    <name evidence="11 12" type="primary">nuoK</name>
    <name evidence="12" type="ORF">PADco_1160</name>
</gene>
<keyword evidence="6 11" id="KW-0874">Quinone</keyword>
<comment type="subcellular location">
    <subcellularLocation>
        <location evidence="11">Cell membrane</location>
        <topology evidence="11">Multi-pass membrane protein</topology>
    </subcellularLocation>
    <subcellularLocation>
        <location evidence="2">Membrane</location>
        <topology evidence="2">Multi-pass membrane protein</topology>
    </subcellularLocation>
</comment>
<dbReference type="AlphaFoldDB" id="A0A7R6VYU3"/>
<keyword evidence="9 11" id="KW-0520">NAD</keyword>
<sequence length="102" mass="11715">MILSLMHYLILSAILFTISIIGILMNHENIIIFLMEIEIMLLSINTNLIAFSDYHNNSDGMIFVFFILTMAAAESAIGFAILIILFRHFKTININFFKNLKD</sequence>
<dbReference type="Gene3D" id="1.10.287.3510">
    <property type="match status" value="1"/>
</dbReference>